<dbReference type="EMBL" id="NDWU01000006">
    <property type="protein sequence ID" value="PUA32952.1"/>
    <property type="molecule type" value="Genomic_DNA"/>
</dbReference>
<comment type="caution">
    <text evidence="1">The sequence shown here is derived from an EMBL/GenBank/DDBJ whole genome shotgun (WGS) entry which is preliminary data.</text>
</comment>
<organism evidence="1 2">
    <name type="scientific">Candidatus Terraquivivens tikiterensis</name>
    <dbReference type="NCBI Taxonomy" id="1980982"/>
    <lineage>
        <taxon>Archaea</taxon>
        <taxon>Nitrososphaerota</taxon>
        <taxon>Candidatus Wolframiiraptoraceae</taxon>
        <taxon>Candidatus Terraquivivens</taxon>
    </lineage>
</organism>
<protein>
    <submittedName>
        <fullName evidence="1">Uncharacterized protein</fullName>
    </submittedName>
</protein>
<accession>A0A2R7Y7W9</accession>
<proteinExistence type="predicted"/>
<evidence type="ECO:0000313" key="1">
    <source>
        <dbReference type="EMBL" id="PUA32952.1"/>
    </source>
</evidence>
<dbReference type="AlphaFoldDB" id="A0A2R7Y7W9"/>
<reference evidence="1 2" key="1">
    <citation type="submission" date="2017-04" db="EMBL/GenBank/DDBJ databases">
        <title>Draft Aigarchaeota genome from a New Zealand hot spring.</title>
        <authorList>
            <person name="Reysenbach A.-L."/>
            <person name="Donaho J.A."/>
            <person name="Gerhart J."/>
            <person name="Kelley J.F."/>
            <person name="Kouba K."/>
            <person name="Podar M."/>
            <person name="Stott M."/>
        </authorList>
    </citation>
    <scope>NUCLEOTIDE SEQUENCE [LARGE SCALE GENOMIC DNA]</scope>
    <source>
        <strain evidence="1">NZ13_MG1</strain>
    </source>
</reference>
<dbReference type="Proteomes" id="UP000244066">
    <property type="component" value="Unassembled WGS sequence"/>
</dbReference>
<name>A0A2R7Y7W9_9ARCH</name>
<gene>
    <name evidence="1" type="ORF">B9J98_03450</name>
</gene>
<evidence type="ECO:0000313" key="2">
    <source>
        <dbReference type="Proteomes" id="UP000244066"/>
    </source>
</evidence>
<sequence length="142" mass="16269">MSSLEDLKHRIEALELALSTILKHVPEVKVSVEVPKVILERRPVYVRIGEDEIHGRIILLALDGFLDEWRTAGEVASELLRRGWAPKDFKQVRPALEHLVSLGLLERVMGSRKGRGRKAKWLYRAVSNLRDRVSVLEKSRDT</sequence>